<name>A0AAW1W5Y4_RUBAR</name>
<dbReference type="PANTHER" id="PTHR31087">
    <property type="match status" value="1"/>
</dbReference>
<dbReference type="InterPro" id="IPR025659">
    <property type="entry name" value="Tubby-like_C"/>
</dbReference>
<evidence type="ECO:0000313" key="2">
    <source>
        <dbReference type="EMBL" id="KAK9920300.1"/>
    </source>
</evidence>
<dbReference type="Pfam" id="PF04525">
    <property type="entry name" value="LOR"/>
    <property type="match status" value="1"/>
</dbReference>
<dbReference type="EMBL" id="JBEDUW010000006">
    <property type="protein sequence ID" value="KAK9920300.1"/>
    <property type="molecule type" value="Genomic_DNA"/>
</dbReference>
<dbReference type="SUPFAM" id="SSF54518">
    <property type="entry name" value="Tubby C-terminal domain-like"/>
    <property type="match status" value="1"/>
</dbReference>
<keyword evidence="3" id="KW-1185">Reference proteome</keyword>
<dbReference type="AlphaFoldDB" id="A0AAW1W5Y4"/>
<evidence type="ECO:0000313" key="3">
    <source>
        <dbReference type="Proteomes" id="UP001457282"/>
    </source>
</evidence>
<comment type="similarity">
    <text evidence="1">Belongs to the LOR family.</text>
</comment>
<dbReference type="Gene3D" id="2.40.160.200">
    <property type="entry name" value="LURP1-related"/>
    <property type="match status" value="1"/>
</dbReference>
<reference evidence="2 3" key="1">
    <citation type="journal article" date="2023" name="G3 (Bethesda)">
        <title>A chromosome-length genome assembly and annotation of blackberry (Rubus argutus, cv. 'Hillquist').</title>
        <authorList>
            <person name="Bruna T."/>
            <person name="Aryal R."/>
            <person name="Dudchenko O."/>
            <person name="Sargent D.J."/>
            <person name="Mead D."/>
            <person name="Buti M."/>
            <person name="Cavallini A."/>
            <person name="Hytonen T."/>
            <person name="Andres J."/>
            <person name="Pham M."/>
            <person name="Weisz D."/>
            <person name="Mascagni F."/>
            <person name="Usai G."/>
            <person name="Natali L."/>
            <person name="Bassil N."/>
            <person name="Fernandez G.E."/>
            <person name="Lomsadze A."/>
            <person name="Armour M."/>
            <person name="Olukolu B."/>
            <person name="Poorten T."/>
            <person name="Britton C."/>
            <person name="Davik J."/>
            <person name="Ashrafi H."/>
            <person name="Aiden E.L."/>
            <person name="Borodovsky M."/>
            <person name="Worthington M."/>
        </authorList>
    </citation>
    <scope>NUCLEOTIDE SEQUENCE [LARGE SCALE GENOMIC DNA]</scope>
    <source>
        <strain evidence="2">PI 553951</strain>
    </source>
</reference>
<dbReference type="Proteomes" id="UP001457282">
    <property type="component" value="Unassembled WGS sequence"/>
</dbReference>
<proteinExistence type="inferred from homology"/>
<gene>
    <name evidence="2" type="ORF">M0R45_028858</name>
</gene>
<accession>A0AAW1W5Y4</accession>
<comment type="caution">
    <text evidence="2">The sequence shown here is derived from an EMBL/GenBank/DDBJ whole genome shotgun (WGS) entry which is preliminary data.</text>
</comment>
<dbReference type="PANTHER" id="PTHR31087:SF58">
    <property type="entry name" value="OS07G0230700 PROTEIN"/>
    <property type="match status" value="1"/>
</dbReference>
<protein>
    <submittedName>
        <fullName evidence="2">Uncharacterized protein</fullName>
    </submittedName>
</protein>
<organism evidence="2 3">
    <name type="scientific">Rubus argutus</name>
    <name type="common">Southern blackberry</name>
    <dbReference type="NCBI Taxonomy" id="59490"/>
    <lineage>
        <taxon>Eukaryota</taxon>
        <taxon>Viridiplantae</taxon>
        <taxon>Streptophyta</taxon>
        <taxon>Embryophyta</taxon>
        <taxon>Tracheophyta</taxon>
        <taxon>Spermatophyta</taxon>
        <taxon>Magnoliopsida</taxon>
        <taxon>eudicotyledons</taxon>
        <taxon>Gunneridae</taxon>
        <taxon>Pentapetalae</taxon>
        <taxon>rosids</taxon>
        <taxon>fabids</taxon>
        <taxon>Rosales</taxon>
        <taxon>Rosaceae</taxon>
        <taxon>Rosoideae</taxon>
        <taxon>Rosoideae incertae sedis</taxon>
        <taxon>Rubus</taxon>
    </lineage>
</organism>
<evidence type="ECO:0000256" key="1">
    <source>
        <dbReference type="ARBA" id="ARBA00005437"/>
    </source>
</evidence>
<dbReference type="InterPro" id="IPR038595">
    <property type="entry name" value="LOR_sf"/>
</dbReference>
<sequence>MSSYAVPVPAAGPSAQPLANPVTVVSPQFQATYPVDLVITEKMLSIKEGAFTVSDINGNLMFQIKGSFFSLHDRRTLVDSAGTPILSFRQKILTAHRRWHVFRGESSDDKDLLFTAKKSSLFQLKTELDVFLAGNSKEEAYDFKVKGSWGERSCTIYNGNNTIIAQMHKKHDLKSAFFGRDAFAVTVYPHVDYAFIVAIVVVLHEINMDKSGED</sequence>
<dbReference type="InterPro" id="IPR007612">
    <property type="entry name" value="LOR"/>
</dbReference>